<protein>
    <submittedName>
        <fullName evidence="9">Transcriptional Coactivator p15-domain-containing protein</fullName>
    </submittedName>
</protein>
<organism evidence="9 10">
    <name type="scientific">Truncatella angustata</name>
    <dbReference type="NCBI Taxonomy" id="152316"/>
    <lineage>
        <taxon>Eukaryota</taxon>
        <taxon>Fungi</taxon>
        <taxon>Dikarya</taxon>
        <taxon>Ascomycota</taxon>
        <taxon>Pezizomycotina</taxon>
        <taxon>Sordariomycetes</taxon>
        <taxon>Xylariomycetidae</taxon>
        <taxon>Amphisphaeriales</taxon>
        <taxon>Sporocadaceae</taxon>
        <taxon>Truncatella</taxon>
    </lineage>
</organism>
<dbReference type="GO" id="GO:0003713">
    <property type="term" value="F:transcription coactivator activity"/>
    <property type="evidence" value="ECO:0007669"/>
    <property type="project" value="InterPro"/>
</dbReference>
<evidence type="ECO:0000256" key="1">
    <source>
        <dbReference type="ARBA" id="ARBA00004123"/>
    </source>
</evidence>
<evidence type="ECO:0000256" key="6">
    <source>
        <dbReference type="ARBA" id="ARBA00023242"/>
    </source>
</evidence>
<dbReference type="SUPFAM" id="SSF54447">
    <property type="entry name" value="ssDNA-binding transcriptional regulator domain"/>
    <property type="match status" value="1"/>
</dbReference>
<dbReference type="EMBL" id="JAGPXC010000003">
    <property type="protein sequence ID" value="KAH6655637.1"/>
    <property type="molecule type" value="Genomic_DNA"/>
</dbReference>
<evidence type="ECO:0000256" key="5">
    <source>
        <dbReference type="ARBA" id="ARBA00023163"/>
    </source>
</evidence>
<evidence type="ECO:0000256" key="2">
    <source>
        <dbReference type="ARBA" id="ARBA00009001"/>
    </source>
</evidence>
<keyword evidence="6" id="KW-0539">Nucleus</keyword>
<keyword evidence="4" id="KW-0238">DNA-binding</keyword>
<name>A0A9P8UNV9_9PEZI</name>
<dbReference type="InterPro" id="IPR045125">
    <property type="entry name" value="Sub1/Tcp4-like"/>
</dbReference>
<evidence type="ECO:0000256" key="3">
    <source>
        <dbReference type="ARBA" id="ARBA00023015"/>
    </source>
</evidence>
<accession>A0A9P8UNV9</accession>
<keyword evidence="3" id="KW-0805">Transcription regulation</keyword>
<feature type="region of interest" description="Disordered" evidence="7">
    <location>
        <begin position="1"/>
        <end position="48"/>
    </location>
</feature>
<dbReference type="GO" id="GO:0003677">
    <property type="term" value="F:DNA binding"/>
    <property type="evidence" value="ECO:0007669"/>
    <property type="project" value="UniProtKB-KW"/>
</dbReference>
<dbReference type="PANTHER" id="PTHR13215">
    <property type="entry name" value="RNA POLYMERASE II TRANSCRIPTIONAL COACTIVATOR"/>
    <property type="match status" value="1"/>
</dbReference>
<reference evidence="9" key="1">
    <citation type="journal article" date="2021" name="Nat. Commun.">
        <title>Genetic determinants of endophytism in the Arabidopsis root mycobiome.</title>
        <authorList>
            <person name="Mesny F."/>
            <person name="Miyauchi S."/>
            <person name="Thiergart T."/>
            <person name="Pickel B."/>
            <person name="Atanasova L."/>
            <person name="Karlsson M."/>
            <person name="Huettel B."/>
            <person name="Barry K.W."/>
            <person name="Haridas S."/>
            <person name="Chen C."/>
            <person name="Bauer D."/>
            <person name="Andreopoulos W."/>
            <person name="Pangilinan J."/>
            <person name="LaButti K."/>
            <person name="Riley R."/>
            <person name="Lipzen A."/>
            <person name="Clum A."/>
            <person name="Drula E."/>
            <person name="Henrissat B."/>
            <person name="Kohler A."/>
            <person name="Grigoriev I.V."/>
            <person name="Martin F.M."/>
            <person name="Hacquard S."/>
        </authorList>
    </citation>
    <scope>NUCLEOTIDE SEQUENCE</scope>
    <source>
        <strain evidence="9">MPI-SDFR-AT-0073</strain>
    </source>
</reference>
<evidence type="ECO:0000256" key="4">
    <source>
        <dbReference type="ARBA" id="ARBA00023125"/>
    </source>
</evidence>
<dbReference type="GO" id="GO:0005634">
    <property type="term" value="C:nucleus"/>
    <property type="evidence" value="ECO:0007669"/>
    <property type="project" value="UniProtKB-SubCell"/>
</dbReference>
<evidence type="ECO:0000259" key="8">
    <source>
        <dbReference type="Pfam" id="PF02229"/>
    </source>
</evidence>
<keyword evidence="10" id="KW-1185">Reference proteome</keyword>
<evidence type="ECO:0000313" key="10">
    <source>
        <dbReference type="Proteomes" id="UP000758603"/>
    </source>
</evidence>
<dbReference type="InterPro" id="IPR009044">
    <property type="entry name" value="ssDNA-bd_transcriptional_reg"/>
</dbReference>
<evidence type="ECO:0000256" key="7">
    <source>
        <dbReference type="SAM" id="MobiDB-lite"/>
    </source>
</evidence>
<dbReference type="Pfam" id="PF02229">
    <property type="entry name" value="PC4"/>
    <property type="match status" value="1"/>
</dbReference>
<feature type="domain" description="Transcriptional coactivator p15 (PC4) C-terminal" evidence="8">
    <location>
        <begin position="51"/>
        <end position="102"/>
    </location>
</feature>
<comment type="similarity">
    <text evidence="2">Belongs to the transcriptional coactivator PC4 family.</text>
</comment>
<dbReference type="RefSeq" id="XP_045959902.1">
    <property type="nucleotide sequence ID" value="XM_046095702.1"/>
</dbReference>
<dbReference type="AlphaFoldDB" id="A0A9P8UNV9"/>
<dbReference type="Gene3D" id="2.30.31.10">
    <property type="entry name" value="Transcriptional Coactivator Pc4, Chain A"/>
    <property type="match status" value="1"/>
</dbReference>
<gene>
    <name evidence="9" type="ORF">BKA67DRAFT_244541</name>
</gene>
<comment type="subcellular location">
    <subcellularLocation>
        <location evidence="1">Nucleus</location>
    </subcellularLocation>
</comment>
<dbReference type="Proteomes" id="UP000758603">
    <property type="component" value="Unassembled WGS sequence"/>
</dbReference>
<dbReference type="GO" id="GO:0060261">
    <property type="term" value="P:positive regulation of transcription initiation by RNA polymerase II"/>
    <property type="evidence" value="ECO:0007669"/>
    <property type="project" value="InterPro"/>
</dbReference>
<keyword evidence="5" id="KW-0804">Transcription</keyword>
<sequence length="159" mass="17377">MAYKSKKRARDDGDDDSDMEVDTKPTKTTKKVKTGGADLDSGKDDQGNSWWGLSHTRRVGLSEFKKKPYVNIREYYEAAGVMKPGKKGISLTVEQYNALLKAIPAINAELSAQGHDVAEIPSGPALSSGVQKSTTKEKKKPTKANIEATSDEEDENDED</sequence>
<feature type="compositionally biased region" description="Acidic residues" evidence="7">
    <location>
        <begin position="149"/>
        <end position="159"/>
    </location>
</feature>
<proteinExistence type="inferred from homology"/>
<dbReference type="GeneID" id="70124595"/>
<comment type="caution">
    <text evidence="9">The sequence shown here is derived from an EMBL/GenBank/DDBJ whole genome shotgun (WGS) entry which is preliminary data.</text>
</comment>
<dbReference type="InterPro" id="IPR003173">
    <property type="entry name" value="PC4_C"/>
</dbReference>
<evidence type="ECO:0000313" key="9">
    <source>
        <dbReference type="EMBL" id="KAH6655637.1"/>
    </source>
</evidence>
<dbReference type="OrthoDB" id="2505440at2759"/>
<feature type="region of interest" description="Disordered" evidence="7">
    <location>
        <begin position="118"/>
        <end position="159"/>
    </location>
</feature>